<dbReference type="PANTHER" id="PTHR12242:SF1">
    <property type="entry name" value="MYND-TYPE DOMAIN-CONTAINING PROTEIN"/>
    <property type="match status" value="1"/>
</dbReference>
<keyword evidence="1" id="KW-0812">Transmembrane</keyword>
<feature type="transmembrane region" description="Helical" evidence="1">
    <location>
        <begin position="103"/>
        <end position="127"/>
    </location>
</feature>
<keyword evidence="3" id="KW-1185">Reference proteome</keyword>
<dbReference type="OrthoDB" id="419711at2759"/>
<keyword evidence="1" id="KW-1133">Transmembrane helix</keyword>
<feature type="transmembrane region" description="Helical" evidence="1">
    <location>
        <begin position="251"/>
        <end position="278"/>
    </location>
</feature>
<dbReference type="AlphaFoldDB" id="A0A1D1W4H2"/>
<dbReference type="GO" id="GO:0016020">
    <property type="term" value="C:membrane"/>
    <property type="evidence" value="ECO:0007669"/>
    <property type="project" value="TreeGrafter"/>
</dbReference>
<sequence length="343" mass="40397">MAEIVAPDPPEVVREPIIVDQHRIPVWKSAIRAVKKELKWGKFLFHIHRGNRRSFTHPQWSVFSFRWYLIWKVFIAAYFVIWLGLSIAHFVRQYSELSTRVKWLLYLTNWTYLIFLLYLIVTAINVVRELVVKRQRRINRRRTWHFAIQWLLWNVGATATIIVCLVFWAFLVPTDRKTAYSASTVHVHLINAIVIVIDLWVNAMPMQLLHVYQPMIYGAAYATFSGVYFGVQKGTGPRNKPYVYPIVQDYIHHPAFAIGANFVMVFIVIPVVWVCLWLTYKLRVYLWENYDPQWRGQYDVHQAWEARFRGSPVQLSVISDEYDRNRGITNPAHANGELSNGHL</sequence>
<dbReference type="Pfam" id="PF21534">
    <property type="entry name" value="Rost"/>
    <property type="match status" value="1"/>
</dbReference>
<feature type="transmembrane region" description="Helical" evidence="1">
    <location>
        <begin position="148"/>
        <end position="171"/>
    </location>
</feature>
<dbReference type="PANTHER" id="PTHR12242">
    <property type="entry name" value="OS02G0130600 PROTEIN-RELATED"/>
    <property type="match status" value="1"/>
</dbReference>
<proteinExistence type="predicted"/>
<feature type="transmembrane region" description="Helical" evidence="1">
    <location>
        <begin position="183"/>
        <end position="203"/>
    </location>
</feature>
<dbReference type="STRING" id="947166.A0A1D1W4H2"/>
<accession>A0A1D1W4H2</accession>
<protein>
    <submittedName>
        <fullName evidence="2">Uncharacterized protein</fullName>
    </submittedName>
</protein>
<evidence type="ECO:0000313" key="3">
    <source>
        <dbReference type="Proteomes" id="UP000186922"/>
    </source>
</evidence>
<gene>
    <name evidence="2" type="primary">RvY_15933-1</name>
    <name evidence="2" type="synonym">RvY_15933.1</name>
    <name evidence="2" type="ORF">RvY_15933</name>
</gene>
<comment type="caution">
    <text evidence="2">The sequence shown here is derived from an EMBL/GenBank/DDBJ whole genome shotgun (WGS) entry which is preliminary data.</text>
</comment>
<organism evidence="2 3">
    <name type="scientific">Ramazzottius varieornatus</name>
    <name type="common">Water bear</name>
    <name type="synonym">Tardigrade</name>
    <dbReference type="NCBI Taxonomy" id="947166"/>
    <lineage>
        <taxon>Eukaryota</taxon>
        <taxon>Metazoa</taxon>
        <taxon>Ecdysozoa</taxon>
        <taxon>Tardigrada</taxon>
        <taxon>Eutardigrada</taxon>
        <taxon>Parachela</taxon>
        <taxon>Hypsibioidea</taxon>
        <taxon>Ramazzottiidae</taxon>
        <taxon>Ramazzottius</taxon>
    </lineage>
</organism>
<dbReference type="Proteomes" id="UP000186922">
    <property type="component" value="Unassembled WGS sequence"/>
</dbReference>
<name>A0A1D1W4H2_RAMVA</name>
<reference evidence="2 3" key="1">
    <citation type="journal article" date="2016" name="Nat. Commun.">
        <title>Extremotolerant tardigrade genome and improved radiotolerance of human cultured cells by tardigrade-unique protein.</title>
        <authorList>
            <person name="Hashimoto T."/>
            <person name="Horikawa D.D."/>
            <person name="Saito Y."/>
            <person name="Kuwahara H."/>
            <person name="Kozuka-Hata H."/>
            <person name="Shin-I T."/>
            <person name="Minakuchi Y."/>
            <person name="Ohishi K."/>
            <person name="Motoyama A."/>
            <person name="Aizu T."/>
            <person name="Enomoto A."/>
            <person name="Kondo K."/>
            <person name="Tanaka S."/>
            <person name="Hara Y."/>
            <person name="Koshikawa S."/>
            <person name="Sagara H."/>
            <person name="Miura T."/>
            <person name="Yokobori S."/>
            <person name="Miyagawa K."/>
            <person name="Suzuki Y."/>
            <person name="Kubo T."/>
            <person name="Oyama M."/>
            <person name="Kohara Y."/>
            <person name="Fujiyama A."/>
            <person name="Arakawa K."/>
            <person name="Katayama T."/>
            <person name="Toyoda A."/>
            <person name="Kunieda T."/>
        </authorList>
    </citation>
    <scope>NUCLEOTIDE SEQUENCE [LARGE SCALE GENOMIC DNA]</scope>
    <source>
        <strain evidence="2 3">YOKOZUNA-1</strain>
    </source>
</reference>
<keyword evidence="1" id="KW-0472">Membrane</keyword>
<evidence type="ECO:0000313" key="2">
    <source>
        <dbReference type="EMBL" id="GAV05869.1"/>
    </source>
</evidence>
<feature type="transmembrane region" description="Helical" evidence="1">
    <location>
        <begin position="69"/>
        <end position="91"/>
    </location>
</feature>
<evidence type="ECO:0000256" key="1">
    <source>
        <dbReference type="SAM" id="Phobius"/>
    </source>
</evidence>
<feature type="transmembrane region" description="Helical" evidence="1">
    <location>
        <begin position="215"/>
        <end position="231"/>
    </location>
</feature>
<dbReference type="EMBL" id="BDGG01000012">
    <property type="protein sequence ID" value="GAV05869.1"/>
    <property type="molecule type" value="Genomic_DNA"/>
</dbReference>
<dbReference type="InterPro" id="IPR049352">
    <property type="entry name" value="Rost"/>
</dbReference>